<dbReference type="InterPro" id="IPR001611">
    <property type="entry name" value="Leu-rich_rpt"/>
</dbReference>
<organism evidence="7">
    <name type="scientific">Fagus sylvatica</name>
    <name type="common">Beechnut</name>
    <dbReference type="NCBI Taxonomy" id="28930"/>
    <lineage>
        <taxon>Eukaryota</taxon>
        <taxon>Viridiplantae</taxon>
        <taxon>Streptophyta</taxon>
        <taxon>Embryophyta</taxon>
        <taxon>Tracheophyta</taxon>
        <taxon>Spermatophyta</taxon>
        <taxon>Magnoliopsida</taxon>
        <taxon>eudicotyledons</taxon>
        <taxon>Gunneridae</taxon>
        <taxon>Pentapetalae</taxon>
        <taxon>rosids</taxon>
        <taxon>fabids</taxon>
        <taxon>Fagales</taxon>
        <taxon>Fagaceae</taxon>
        <taxon>Fagus</taxon>
    </lineage>
</organism>
<dbReference type="Pfam" id="PF13855">
    <property type="entry name" value="LRR_8"/>
    <property type="match status" value="1"/>
</dbReference>
<keyword evidence="4" id="KW-0611">Plant defense</keyword>
<evidence type="ECO:0008006" key="8">
    <source>
        <dbReference type="Google" id="ProtNLM"/>
    </source>
</evidence>
<gene>
    <name evidence="7" type="ORF">FSB_LOCUS36888</name>
</gene>
<accession>A0A2N9H397</accession>
<dbReference type="SMART" id="SM00369">
    <property type="entry name" value="LRR_TYP"/>
    <property type="match status" value="4"/>
</dbReference>
<evidence type="ECO:0000256" key="2">
    <source>
        <dbReference type="ARBA" id="ARBA00022737"/>
    </source>
</evidence>
<dbReference type="PANTHER" id="PTHR33463">
    <property type="entry name" value="NB-ARC DOMAIN-CONTAINING PROTEIN-RELATED"/>
    <property type="match status" value="1"/>
</dbReference>
<dbReference type="InterPro" id="IPR057135">
    <property type="entry name" value="At4g27190-like_LRR"/>
</dbReference>
<keyword evidence="3" id="KW-0547">Nucleotide-binding</keyword>
<dbReference type="GO" id="GO:0000166">
    <property type="term" value="F:nucleotide binding"/>
    <property type="evidence" value="ECO:0007669"/>
    <property type="project" value="UniProtKB-KW"/>
</dbReference>
<dbReference type="PANTHER" id="PTHR33463:SF187">
    <property type="entry name" value="AND NB-ARC DOMAIN DISEASE RESISTANCE PROTEIN, PUTATIVE-RELATED"/>
    <property type="match status" value="1"/>
</dbReference>
<protein>
    <recommendedName>
        <fullName evidence="8">NB-ARC domain-containing protein</fullName>
    </recommendedName>
</protein>
<dbReference type="Gene3D" id="1.10.8.430">
    <property type="entry name" value="Helical domain of apoptotic protease-activating factors"/>
    <property type="match status" value="1"/>
</dbReference>
<dbReference type="SUPFAM" id="SSF52058">
    <property type="entry name" value="L domain-like"/>
    <property type="match status" value="1"/>
</dbReference>
<evidence type="ECO:0000256" key="4">
    <source>
        <dbReference type="ARBA" id="ARBA00022821"/>
    </source>
</evidence>
<dbReference type="InterPro" id="IPR050905">
    <property type="entry name" value="Plant_NBS-LRR"/>
</dbReference>
<dbReference type="InterPro" id="IPR032675">
    <property type="entry name" value="LRR_dom_sf"/>
</dbReference>
<proteinExistence type="predicted"/>
<name>A0A2N9H397_FAGSY</name>
<dbReference type="InterPro" id="IPR042197">
    <property type="entry name" value="Apaf_helical"/>
</dbReference>
<dbReference type="AlphaFoldDB" id="A0A2N9H397"/>
<dbReference type="Gene3D" id="3.80.10.10">
    <property type="entry name" value="Ribonuclease Inhibitor"/>
    <property type="match status" value="2"/>
</dbReference>
<sequence length="713" mass="81174">MTCGKHFPLEKVGIPEPTSSNGCKLVLTTRLLNVCLGMSYLKAIAEDVLERCAQLPLAIVTIAASFKCLIHDFQWRDALEDLKTSVKECLLHCALYPEDFKIDKQELIEHLIDEKIIERKNSRQAEFDRGYSMLIELENACLLEGGIEEYSSKKFVKMHDLVRDMVLQVASPQFKVEGHLGLEDFSDEGKWREDLVKASLMYNNISRIASKVSPMCPRLSTLLLQGNRSLKDVPDSLFEHLHGLNVLNLSYTDIESLPNSVSNLENLTTLRLGGCWKLKHVPSLAKLTKLRKLDLGRTEITEVPHGLDMLVNLRYLDLNWNELKIMPSEILPKLSCLQYLAVNSKFSKPITVKGEEVASLKNLETFRGLFSDMYEFSTYIRSLKKGRLATYEIYVGEQFSIIEIDLDCLQDLIWGKKVGLANCNISRGEESFVLPKDVHDLQIYSCNNLRCLCDVPSLNHATELKCILLWLCKGIEHVLCSSSSSCTLTLQTLEILQLYHLDNLRVLFRKEKDASAQVPPHTFSRLKRIYIYQCSKLKKLLPPGLLQHLPNLEEIKVGSCKQLEEIIEEEEEEGMDTTKITLPRLKKLWLFSLPELKSICSSSKVISCDSLEEIWIKECPKLKRLPLSLPLLNGQLSPPPSLKNITADDESLEWDCQDTKNVLQPFFRKIGEKPIMLFLDVPSRLIKSSLIGDQVEDGMKYFRGLCEQGELHS</sequence>
<evidence type="ECO:0000313" key="7">
    <source>
        <dbReference type="EMBL" id="SPD09006.1"/>
    </source>
</evidence>
<dbReference type="GO" id="GO:0006952">
    <property type="term" value="P:defense response"/>
    <property type="evidence" value="ECO:0007669"/>
    <property type="project" value="UniProtKB-KW"/>
</dbReference>
<evidence type="ECO:0000256" key="3">
    <source>
        <dbReference type="ARBA" id="ARBA00022741"/>
    </source>
</evidence>
<feature type="domain" description="Disease resistance protein At4g27190-like leucine-rich repeats" evidence="5">
    <location>
        <begin position="516"/>
        <end position="625"/>
    </location>
</feature>
<keyword evidence="1" id="KW-0433">Leucine-rich repeat</keyword>
<feature type="domain" description="Disease resistance protein winged helix" evidence="6">
    <location>
        <begin position="95"/>
        <end position="166"/>
    </location>
</feature>
<dbReference type="InterPro" id="IPR058922">
    <property type="entry name" value="WHD_DRP"/>
</dbReference>
<dbReference type="Pfam" id="PF23559">
    <property type="entry name" value="WHD_DRP"/>
    <property type="match status" value="1"/>
</dbReference>
<dbReference type="InterPro" id="IPR003591">
    <property type="entry name" value="Leu-rich_rpt_typical-subtyp"/>
</dbReference>
<keyword evidence="2" id="KW-0677">Repeat</keyword>
<evidence type="ECO:0000259" key="6">
    <source>
        <dbReference type="Pfam" id="PF23559"/>
    </source>
</evidence>
<reference evidence="7" key="1">
    <citation type="submission" date="2018-02" db="EMBL/GenBank/DDBJ databases">
        <authorList>
            <person name="Cohen D.B."/>
            <person name="Kent A.D."/>
        </authorList>
    </citation>
    <scope>NUCLEOTIDE SEQUENCE</scope>
</reference>
<dbReference type="EMBL" id="OIVN01003129">
    <property type="protein sequence ID" value="SPD09006.1"/>
    <property type="molecule type" value="Genomic_DNA"/>
</dbReference>
<evidence type="ECO:0000259" key="5">
    <source>
        <dbReference type="Pfam" id="PF23247"/>
    </source>
</evidence>
<dbReference type="FunFam" id="1.10.10.10:FF:000322">
    <property type="entry name" value="Probable disease resistance protein At1g63360"/>
    <property type="match status" value="1"/>
</dbReference>
<evidence type="ECO:0000256" key="1">
    <source>
        <dbReference type="ARBA" id="ARBA00022614"/>
    </source>
</evidence>
<dbReference type="Pfam" id="PF23247">
    <property type="entry name" value="LRR_RPS2"/>
    <property type="match status" value="1"/>
</dbReference>